<dbReference type="RefSeq" id="WP_106004873.1">
    <property type="nucleotide sequence ID" value="NZ_CP136419.1"/>
</dbReference>
<keyword evidence="3" id="KW-1185">Reference proteome</keyword>
<dbReference type="OrthoDB" id="9812140at2"/>
<accession>A0A2T0AUR2</accession>
<dbReference type="CDD" id="cd00009">
    <property type="entry name" value="AAA"/>
    <property type="match status" value="1"/>
</dbReference>
<dbReference type="InterPro" id="IPR003593">
    <property type="entry name" value="AAA+_ATPase"/>
</dbReference>
<dbReference type="Gene3D" id="3.40.50.300">
    <property type="entry name" value="P-loop containing nucleotide triphosphate hydrolases"/>
    <property type="match status" value="1"/>
</dbReference>
<feature type="domain" description="AAA+ ATPase" evidence="1">
    <location>
        <begin position="280"/>
        <end position="410"/>
    </location>
</feature>
<dbReference type="PANTHER" id="PTHR42935">
    <property type="entry name" value="SLR0930 PROTEIN"/>
    <property type="match status" value="1"/>
</dbReference>
<name>A0A2T0AUR2_9FIRM</name>
<dbReference type="InterPro" id="IPR008533">
    <property type="entry name" value="DUF815"/>
</dbReference>
<gene>
    <name evidence="2" type="ORF">MOHU_08650</name>
</gene>
<dbReference type="SUPFAM" id="SSF52540">
    <property type="entry name" value="P-loop containing nucleoside triphosphate hydrolases"/>
    <property type="match status" value="1"/>
</dbReference>
<dbReference type="InterPro" id="IPR027417">
    <property type="entry name" value="P-loop_NTPase"/>
</dbReference>
<dbReference type="AlphaFoldDB" id="A0A2T0AUR2"/>
<dbReference type="SMART" id="SM00382">
    <property type="entry name" value="AAA"/>
    <property type="match status" value="1"/>
</dbReference>
<sequence>MHAHATFQSIYRQNSDLIIYNDLKDDPVVAAFLEICRLLGERDTRAACIAYPPADSNSAEALAAACRRFFRLLADYTELYQGPFTGDPWQNYLLDRIILAENTFTLKAGQIKWEFFSDALKDAVGQDLRHLQALAGMGSAAYNAALARLASSTATTYDANGATVFPSDQLSVPDWTKLKPLDPLQPLQPPQAVRKEIKEKLLAAADWGREGIKLLADYHRTWGTGILGMYWAFRWEGGPAGGRLVGIDRPDPIQLSDLVGYEAERGEIIRNTEKFLKGLPAVNILLYGARGTGKSSTVKALLHAYGAQGLRLIELPKKFLGDYQEILKILAPRPQKFIIFIDDLSFEEGEAEYKELKYLLEGSLQVRPANVLVYATSNRRHLVKEFLSDRAPAADREVRLQDTVQEKLSLAERFGMTVIFLSPDQEQYLNIVEELARKEGLEIEPAELRRRALQWALYQNGTSGRTARQFVDYLRGELE</sequence>
<reference evidence="2 3" key="1">
    <citation type="submission" date="2018-03" db="EMBL/GenBank/DDBJ databases">
        <title>Genome sequence of Moorella humiferrea DSM 23265.</title>
        <authorList>
            <person name="Poehlein A."/>
            <person name="Daniel R."/>
        </authorList>
    </citation>
    <scope>NUCLEOTIDE SEQUENCE [LARGE SCALE GENOMIC DNA]</scope>
    <source>
        <strain evidence="2 3">DSM 23265</strain>
    </source>
</reference>
<comment type="caution">
    <text evidence="2">The sequence shown here is derived from an EMBL/GenBank/DDBJ whole genome shotgun (WGS) entry which is preliminary data.</text>
</comment>
<organism evidence="2 3">
    <name type="scientific">Neomoorella humiferrea</name>
    <dbReference type="NCBI Taxonomy" id="676965"/>
    <lineage>
        <taxon>Bacteria</taxon>
        <taxon>Bacillati</taxon>
        <taxon>Bacillota</taxon>
        <taxon>Clostridia</taxon>
        <taxon>Neomoorellales</taxon>
        <taxon>Neomoorellaceae</taxon>
        <taxon>Neomoorella</taxon>
    </lineage>
</organism>
<proteinExistence type="predicted"/>
<evidence type="ECO:0000313" key="3">
    <source>
        <dbReference type="Proteomes" id="UP000238415"/>
    </source>
</evidence>
<dbReference type="PANTHER" id="PTHR42935:SF1">
    <property type="entry name" value="SLR0930 PROTEIN"/>
    <property type="match status" value="1"/>
</dbReference>
<evidence type="ECO:0000313" key="2">
    <source>
        <dbReference type="EMBL" id="PRR74266.1"/>
    </source>
</evidence>
<dbReference type="EMBL" id="PVXM01000011">
    <property type="protein sequence ID" value="PRR74266.1"/>
    <property type="molecule type" value="Genomic_DNA"/>
</dbReference>
<protein>
    <recommendedName>
        <fullName evidence="1">AAA+ ATPase domain-containing protein</fullName>
    </recommendedName>
</protein>
<dbReference type="Pfam" id="PF05673">
    <property type="entry name" value="DUF815"/>
    <property type="match status" value="1"/>
</dbReference>
<evidence type="ECO:0000259" key="1">
    <source>
        <dbReference type="SMART" id="SM00382"/>
    </source>
</evidence>
<dbReference type="Proteomes" id="UP000238415">
    <property type="component" value="Unassembled WGS sequence"/>
</dbReference>